<dbReference type="OrthoDB" id="1535081at2759"/>
<dbReference type="InterPro" id="IPR029063">
    <property type="entry name" value="SAM-dependent_MTases_sf"/>
</dbReference>
<evidence type="ECO:0000256" key="2">
    <source>
        <dbReference type="ARBA" id="ARBA00022679"/>
    </source>
</evidence>
<feature type="domain" description="O-methyltransferase dimerisation" evidence="5">
    <location>
        <begin position="67"/>
        <end position="134"/>
    </location>
</feature>
<keyword evidence="2" id="KW-0808">Transferase</keyword>
<dbReference type="eggNOG" id="KOG3178">
    <property type="taxonomic scope" value="Eukaryota"/>
</dbReference>
<dbReference type="SUPFAM" id="SSF46785">
    <property type="entry name" value="Winged helix' DNA-binding domain"/>
    <property type="match status" value="1"/>
</dbReference>
<accession>Q0CU36</accession>
<dbReference type="Proteomes" id="UP000007963">
    <property type="component" value="Unassembled WGS sequence"/>
</dbReference>
<dbReference type="GeneID" id="4317844"/>
<evidence type="ECO:0000313" key="6">
    <source>
        <dbReference type="EMBL" id="EAU36072.1"/>
    </source>
</evidence>
<dbReference type="PANTHER" id="PTHR43712:SF1">
    <property type="entry name" value="HYPOTHETICAL O-METHYLTRANSFERASE (EUROFUNG)-RELATED"/>
    <property type="match status" value="1"/>
</dbReference>
<dbReference type="PANTHER" id="PTHR43712">
    <property type="entry name" value="PUTATIVE (AFU_ORTHOLOGUE AFUA_4G14580)-RELATED"/>
    <property type="match status" value="1"/>
</dbReference>
<dbReference type="EMBL" id="CH476597">
    <property type="protein sequence ID" value="EAU36072.1"/>
    <property type="molecule type" value="Genomic_DNA"/>
</dbReference>
<dbReference type="VEuPathDB" id="FungiDB:ATEG_02798"/>
<dbReference type="InterPro" id="IPR012967">
    <property type="entry name" value="COMT_dimerisation"/>
</dbReference>
<keyword evidence="1" id="KW-0489">Methyltransferase</keyword>
<dbReference type="GO" id="GO:0046983">
    <property type="term" value="F:protein dimerization activity"/>
    <property type="evidence" value="ECO:0007669"/>
    <property type="project" value="InterPro"/>
</dbReference>
<organism evidence="6 7">
    <name type="scientific">Aspergillus terreus (strain NIH 2624 / FGSC A1156)</name>
    <dbReference type="NCBI Taxonomy" id="341663"/>
    <lineage>
        <taxon>Eukaryota</taxon>
        <taxon>Fungi</taxon>
        <taxon>Dikarya</taxon>
        <taxon>Ascomycota</taxon>
        <taxon>Pezizomycotina</taxon>
        <taxon>Eurotiomycetes</taxon>
        <taxon>Eurotiomycetidae</taxon>
        <taxon>Eurotiales</taxon>
        <taxon>Aspergillaceae</taxon>
        <taxon>Aspergillus</taxon>
        <taxon>Aspergillus subgen. Circumdati</taxon>
    </lineage>
</organism>
<dbReference type="Gene3D" id="3.40.50.150">
    <property type="entry name" value="Vaccinia Virus protein VP39"/>
    <property type="match status" value="1"/>
</dbReference>
<dbReference type="InterPro" id="IPR001077">
    <property type="entry name" value="COMT_C"/>
</dbReference>
<reference evidence="7" key="1">
    <citation type="submission" date="2005-09" db="EMBL/GenBank/DDBJ databases">
        <title>Annotation of the Aspergillus terreus NIH2624 genome.</title>
        <authorList>
            <person name="Birren B.W."/>
            <person name="Lander E.S."/>
            <person name="Galagan J.E."/>
            <person name="Nusbaum C."/>
            <person name="Devon K."/>
            <person name="Henn M."/>
            <person name="Ma L.-J."/>
            <person name="Jaffe D.B."/>
            <person name="Butler J."/>
            <person name="Alvarez P."/>
            <person name="Gnerre S."/>
            <person name="Grabherr M."/>
            <person name="Kleber M."/>
            <person name="Mauceli E.W."/>
            <person name="Brockman W."/>
            <person name="Rounsley S."/>
            <person name="Young S.K."/>
            <person name="LaButti K."/>
            <person name="Pushparaj V."/>
            <person name="DeCaprio D."/>
            <person name="Crawford M."/>
            <person name="Koehrsen M."/>
            <person name="Engels R."/>
            <person name="Montgomery P."/>
            <person name="Pearson M."/>
            <person name="Howarth C."/>
            <person name="Larson L."/>
            <person name="Luoma S."/>
            <person name="White J."/>
            <person name="Alvarado L."/>
            <person name="Kodira C.D."/>
            <person name="Zeng Q."/>
            <person name="Oleary S."/>
            <person name="Yandava C."/>
            <person name="Denning D.W."/>
            <person name="Nierman W.C."/>
            <person name="Milne T."/>
            <person name="Madden K."/>
        </authorList>
    </citation>
    <scope>NUCLEOTIDE SEQUENCE [LARGE SCALE GENOMIC DNA]</scope>
    <source>
        <strain evidence="7">NIH 2624 / FGSC A1156</strain>
    </source>
</reference>
<dbReference type="Pfam" id="PF08100">
    <property type="entry name" value="Dimerisation"/>
    <property type="match status" value="1"/>
</dbReference>
<evidence type="ECO:0000313" key="7">
    <source>
        <dbReference type="Proteomes" id="UP000007963"/>
    </source>
</evidence>
<dbReference type="GO" id="GO:0008171">
    <property type="term" value="F:O-methyltransferase activity"/>
    <property type="evidence" value="ECO:0007669"/>
    <property type="project" value="InterPro"/>
</dbReference>
<dbReference type="HOGENOM" id="CLU_005533_5_0_1"/>
<dbReference type="RefSeq" id="XP_001211976.1">
    <property type="nucleotide sequence ID" value="XM_001211976.1"/>
</dbReference>
<dbReference type="Pfam" id="PF00891">
    <property type="entry name" value="Methyltransf_2"/>
    <property type="match status" value="1"/>
</dbReference>
<feature type="domain" description="O-methyltransferase C-terminal" evidence="4">
    <location>
        <begin position="231"/>
        <end position="378"/>
    </location>
</feature>
<proteinExistence type="predicted"/>
<sequence>MSTMASSEVDSLLASITSSLSEYKTSGSEASRFEALEKTKDLTLVLEKPADMIYKLFFSLIAIKPTVPMAVKVASDMEIFAVLNEATGPVTWKELAAPRNAARALVERIMRVLVCYGFAKVHGPGEYTSTPLATEMNKKGIGALMDFMFLDCLPVIQKIPMFLKHKDYQNPGNPLDGPVQYAYHFPHTCWDWFACHPVSMERFNSFMEVNRGSLSHWADWYPIQQRLLEGLEDGPFLVDVGGGHGHELLGFRQRFPDVPGQLVLEDLPEVIDGLESLDPEIKRVKHDFFQPQPVRDARVYYFKFVMHDWPDDKCRIILDHTKAAMKEGYSKLLIEDFIVSELQPAPRHTMMDMVVMALCPGIERTQEMWTDLLNSAGLEINEFWTHQPDGLGIIEAELRPTA</sequence>
<dbReference type="SUPFAM" id="SSF53335">
    <property type="entry name" value="S-adenosyl-L-methionine-dependent methyltransferases"/>
    <property type="match status" value="1"/>
</dbReference>
<evidence type="ECO:0000259" key="4">
    <source>
        <dbReference type="Pfam" id="PF00891"/>
    </source>
</evidence>
<dbReference type="Gene3D" id="1.10.10.10">
    <property type="entry name" value="Winged helix-like DNA-binding domain superfamily/Winged helix DNA-binding domain"/>
    <property type="match status" value="1"/>
</dbReference>
<gene>
    <name evidence="6" type="ORF">ATEG_02798</name>
</gene>
<evidence type="ECO:0000256" key="1">
    <source>
        <dbReference type="ARBA" id="ARBA00022603"/>
    </source>
</evidence>
<dbReference type="OMA" id="CPGIERT"/>
<dbReference type="GO" id="GO:0032259">
    <property type="term" value="P:methylation"/>
    <property type="evidence" value="ECO:0007669"/>
    <property type="project" value="UniProtKB-KW"/>
</dbReference>
<dbReference type="InterPro" id="IPR036390">
    <property type="entry name" value="WH_DNA-bd_sf"/>
</dbReference>
<dbReference type="InterPro" id="IPR016461">
    <property type="entry name" value="COMT-like"/>
</dbReference>
<evidence type="ECO:0000256" key="3">
    <source>
        <dbReference type="ARBA" id="ARBA00022691"/>
    </source>
</evidence>
<evidence type="ECO:0000259" key="5">
    <source>
        <dbReference type="Pfam" id="PF08100"/>
    </source>
</evidence>
<dbReference type="AlphaFoldDB" id="Q0CU36"/>
<dbReference type="GO" id="GO:0044550">
    <property type="term" value="P:secondary metabolite biosynthetic process"/>
    <property type="evidence" value="ECO:0007669"/>
    <property type="project" value="UniProtKB-ARBA"/>
</dbReference>
<name>Q0CU36_ASPTN</name>
<protein>
    <submittedName>
        <fullName evidence="6">Uncharacterized protein</fullName>
    </submittedName>
</protein>
<keyword evidence="3" id="KW-0949">S-adenosyl-L-methionine</keyword>
<dbReference type="PROSITE" id="PS51683">
    <property type="entry name" value="SAM_OMT_II"/>
    <property type="match status" value="1"/>
</dbReference>
<dbReference type="InterPro" id="IPR036388">
    <property type="entry name" value="WH-like_DNA-bd_sf"/>
</dbReference>